<name>A0AC34RBE0_9BILA</name>
<dbReference type="WBParaSite" id="JU765_v2.g5335.t2">
    <property type="protein sequence ID" value="JU765_v2.g5335.t2"/>
    <property type="gene ID" value="JU765_v2.g5335"/>
</dbReference>
<evidence type="ECO:0000313" key="2">
    <source>
        <dbReference type="WBParaSite" id="JU765_v2.g5335.t2"/>
    </source>
</evidence>
<organism evidence="1 2">
    <name type="scientific">Panagrolaimus sp. JU765</name>
    <dbReference type="NCBI Taxonomy" id="591449"/>
    <lineage>
        <taxon>Eukaryota</taxon>
        <taxon>Metazoa</taxon>
        <taxon>Ecdysozoa</taxon>
        <taxon>Nematoda</taxon>
        <taxon>Chromadorea</taxon>
        <taxon>Rhabditida</taxon>
        <taxon>Tylenchina</taxon>
        <taxon>Panagrolaimomorpha</taxon>
        <taxon>Panagrolaimoidea</taxon>
        <taxon>Panagrolaimidae</taxon>
        <taxon>Panagrolaimus</taxon>
    </lineage>
</organism>
<accession>A0AC34RBE0</accession>
<protein>
    <submittedName>
        <fullName evidence="2">PX domain-containing protein</fullName>
    </submittedName>
</protein>
<dbReference type="Proteomes" id="UP000887576">
    <property type="component" value="Unplaced"/>
</dbReference>
<evidence type="ECO:0000313" key="1">
    <source>
        <dbReference type="Proteomes" id="UP000887576"/>
    </source>
</evidence>
<sequence>AFNMYLQDIRGPTHYLDCFLQAHDLHNHIHKHFSRSTPNRIKLKDKDVPENFRKAVTQKDKDLIKKTMEEIYKELYQRLNHDFVVAFCQSETYLEYLCGPPPDAIELIREEEDDFQEKQKHPIESSLTLSQFRNRLFSIFSNQNNAEEEEKPIPIEEIAEDEVETVPEALLDDGRDLNKWLVTIPRVEPQKDVSGRVYYMYVINIERLDLIGPGEMEDEEDSTSIEAMTWIVTRKYDEFHILEQKLREFHGNNLKIGILPEKKIFNQNRTFMDSQRLQFERFIQGLALQPLLKKSELLYTFLTSEEDICEDISLIPDLNPFRAMKSVPNKLQRERGQNLRPYLLNLLANILAPNTFYSESPVVAKEVNSDQNSLQSFSSDRDLKTKFSSKIALDNLILTKQQTQKIVAEFVPVPSWTKDFTELLLFFAIRIGGFVSEFGIAILLMCQEFSHQIVNQFAKKKTQETLDLILQEDNVLAIIQSLQKTIIDGIQESTEEEQKLRAELAIRRLDQIIEDFLPNSVNQLFGQKNIRQIANDLIKAAQFPRLNKQLAFVLLDAIIHKIRGNNVFDFQNIPKN</sequence>
<reference evidence="2" key="1">
    <citation type="submission" date="2022-11" db="UniProtKB">
        <authorList>
            <consortium name="WormBaseParasite"/>
        </authorList>
    </citation>
    <scope>IDENTIFICATION</scope>
</reference>
<proteinExistence type="predicted"/>